<gene>
    <name evidence="1" type="ORF">SAMEA4412673_00260</name>
</gene>
<proteinExistence type="predicted"/>
<evidence type="ECO:0000313" key="2">
    <source>
        <dbReference type="Proteomes" id="UP000215355"/>
    </source>
</evidence>
<dbReference type="Proteomes" id="UP000215355">
    <property type="component" value="Chromosome 1"/>
</dbReference>
<evidence type="ECO:0000313" key="1">
    <source>
        <dbReference type="EMBL" id="SNV37960.1"/>
    </source>
</evidence>
<dbReference type="AlphaFoldDB" id="A0AAJ5BYK2"/>
<reference evidence="1 2" key="1">
    <citation type="submission" date="2017-06" db="EMBL/GenBank/DDBJ databases">
        <authorList>
            <consortium name="Pathogen Informatics"/>
        </authorList>
    </citation>
    <scope>NUCLEOTIDE SEQUENCE [LARGE SCALE GENOMIC DNA]</scope>
    <source>
        <strain evidence="1 2">NCTC12149</strain>
    </source>
</reference>
<protein>
    <recommendedName>
        <fullName evidence="3">6-bladed beta-propeller protein</fullName>
    </recommendedName>
</protein>
<dbReference type="EMBL" id="LT906468">
    <property type="protein sequence ID" value="SNV37960.1"/>
    <property type="molecule type" value="Genomic_DNA"/>
</dbReference>
<dbReference type="KEGG" id="smiz:4412673_00260"/>
<organism evidence="1 2">
    <name type="scientific">Sphingobacterium mizutaii</name>
    <dbReference type="NCBI Taxonomy" id="1010"/>
    <lineage>
        <taxon>Bacteria</taxon>
        <taxon>Pseudomonadati</taxon>
        <taxon>Bacteroidota</taxon>
        <taxon>Sphingobacteriia</taxon>
        <taxon>Sphingobacteriales</taxon>
        <taxon>Sphingobacteriaceae</taxon>
        <taxon>Sphingobacterium</taxon>
    </lineage>
</organism>
<dbReference type="Pfam" id="PF17170">
    <property type="entry name" value="DUF5128"/>
    <property type="match status" value="1"/>
</dbReference>
<dbReference type="RefSeq" id="WP_093100950.1">
    <property type="nucleotide sequence ID" value="NZ_FNGK01000009.1"/>
</dbReference>
<sequence length="398" mass="45981">MRLRQTFIVLLFLISFVSISFAQKTEEELRIPLHQSRGANVEDLFLSVKYIPLESNKNSMIQEVDDFWATDTEIIVFDRRGKAILFFGTDGHFKHKIDKVPNCAQCNRAEILFSSVFINKAKKEIYAIYGTSMDNVTMGIFDFEGKFLGQNKEWYTLDGMGFLGNSILLSNYFYDEKKLENVQFFQDDETITFSYFDPKFKSDYSSFPNRISKNSYNGKLYWSEPYENKIYSVDSSAQISAKKLIFPFQYSLPNNFTKNNFGKINQVIKSNYPNAIIGITNILMAKDFAILNLRSHISLNGISSIFFNWETGEVYDLNKVMPSELNNFMPLSSPKNESFFLDSNNELLYSLVYPQDLVEHYSEAAMINQLSTAPPFVNEIVKKRDVFRNPILVISSLK</sequence>
<accession>A0AAJ5BYK2</accession>
<name>A0AAJ5BYK2_9SPHI</name>
<evidence type="ECO:0008006" key="3">
    <source>
        <dbReference type="Google" id="ProtNLM"/>
    </source>
</evidence>